<accession>A0A8S1BKK0</accession>
<feature type="compositionally biased region" description="Low complexity" evidence="1">
    <location>
        <begin position="46"/>
        <end position="57"/>
    </location>
</feature>
<reference evidence="2 3" key="1">
    <citation type="submission" date="2020-04" db="EMBL/GenBank/DDBJ databases">
        <authorList>
            <person name="Alioto T."/>
            <person name="Alioto T."/>
            <person name="Gomez Garrido J."/>
        </authorList>
    </citation>
    <scope>NUCLEOTIDE SEQUENCE [LARGE SCALE GENOMIC DNA]</scope>
</reference>
<organism evidence="2 3">
    <name type="scientific">Cloeon dipterum</name>
    <dbReference type="NCBI Taxonomy" id="197152"/>
    <lineage>
        <taxon>Eukaryota</taxon>
        <taxon>Metazoa</taxon>
        <taxon>Ecdysozoa</taxon>
        <taxon>Arthropoda</taxon>
        <taxon>Hexapoda</taxon>
        <taxon>Insecta</taxon>
        <taxon>Pterygota</taxon>
        <taxon>Palaeoptera</taxon>
        <taxon>Ephemeroptera</taxon>
        <taxon>Pisciforma</taxon>
        <taxon>Baetidae</taxon>
        <taxon>Cloeon</taxon>
    </lineage>
</organism>
<comment type="caution">
    <text evidence="2">The sequence shown here is derived from an EMBL/GenBank/DDBJ whole genome shotgun (WGS) entry which is preliminary data.</text>
</comment>
<feature type="compositionally biased region" description="Basic and acidic residues" evidence="1">
    <location>
        <begin position="29"/>
        <end position="43"/>
    </location>
</feature>
<proteinExistence type="predicted"/>
<keyword evidence="3" id="KW-1185">Reference proteome</keyword>
<evidence type="ECO:0000313" key="2">
    <source>
        <dbReference type="EMBL" id="CAB3359801.1"/>
    </source>
</evidence>
<feature type="region of interest" description="Disordered" evidence="1">
    <location>
        <begin position="27"/>
        <end position="57"/>
    </location>
</feature>
<dbReference type="AlphaFoldDB" id="A0A8S1BKK0"/>
<dbReference type="EMBL" id="CADEPI010000002">
    <property type="protein sequence ID" value="CAB3359801.1"/>
    <property type="molecule type" value="Genomic_DNA"/>
</dbReference>
<evidence type="ECO:0000313" key="3">
    <source>
        <dbReference type="Proteomes" id="UP000494165"/>
    </source>
</evidence>
<name>A0A8S1BKK0_9INSE</name>
<evidence type="ECO:0000256" key="1">
    <source>
        <dbReference type="SAM" id="MobiDB-lite"/>
    </source>
</evidence>
<sequence length="96" mass="10886">MIVVIAIYFPPPFNYLSSIIPQQKLTHSQRCENDNGRRSEKHLLHSPSSFISGGRRSSGGNCYNVLQESYFVSTKLFPHFKFCPLRSPRGACFFSG</sequence>
<gene>
    <name evidence="2" type="ORF">CLODIP_2_CD07907</name>
</gene>
<protein>
    <submittedName>
        <fullName evidence="2">Uncharacterized protein</fullName>
    </submittedName>
</protein>
<dbReference type="Proteomes" id="UP000494165">
    <property type="component" value="Unassembled WGS sequence"/>
</dbReference>